<evidence type="ECO:0000313" key="6">
    <source>
        <dbReference type="Proteomes" id="UP000016646"/>
    </source>
</evidence>
<evidence type="ECO:0000313" key="3">
    <source>
        <dbReference type="EMBL" id="ERF60334.1"/>
    </source>
</evidence>
<dbReference type="AlphaFoldDB" id="U2LIN4"/>
<dbReference type="SFLD" id="SFLDS00001">
    <property type="entry name" value="Enolase"/>
    <property type="match status" value="1"/>
</dbReference>
<dbReference type="InterPro" id="IPR029017">
    <property type="entry name" value="Enolase-like_N"/>
</dbReference>
<evidence type="ECO:0000313" key="5">
    <source>
        <dbReference type="Proteomes" id="UP000016412"/>
    </source>
</evidence>
<organism evidence="3 5">
    <name type="scientific">Treponema socranskii subsp. socranskii VPI DR56BR1116 = ATCC 35536</name>
    <dbReference type="NCBI Taxonomy" id="1125725"/>
    <lineage>
        <taxon>Bacteria</taxon>
        <taxon>Pseudomonadati</taxon>
        <taxon>Spirochaetota</taxon>
        <taxon>Spirochaetia</taxon>
        <taxon>Spirochaetales</taxon>
        <taxon>Treponemataceae</taxon>
        <taxon>Treponema</taxon>
    </lineage>
</organism>
<reference evidence="5 6" key="1">
    <citation type="submission" date="2013-08" db="EMBL/GenBank/DDBJ databases">
        <authorList>
            <person name="Durkin A.S."/>
            <person name="Haft D.R."/>
            <person name="McCorrison J."/>
            <person name="Torralba M."/>
            <person name="Gillis M."/>
            <person name="Haft D.H."/>
            <person name="Methe B."/>
            <person name="Sutton G."/>
            <person name="Nelson K.E."/>
        </authorList>
    </citation>
    <scope>NUCLEOTIDE SEQUENCE [LARGE SCALE GENOMIC DNA]</scope>
    <source>
        <strain evidence="4 6">ATCC 35536</strain>
        <strain evidence="3 5">VPI DR56BR1116</strain>
    </source>
</reference>
<dbReference type="Proteomes" id="UP000016646">
    <property type="component" value="Unassembled WGS sequence"/>
</dbReference>
<dbReference type="InterPro" id="IPR036849">
    <property type="entry name" value="Enolase-like_C_sf"/>
</dbReference>
<dbReference type="SMART" id="SM00922">
    <property type="entry name" value="MR_MLE"/>
    <property type="match status" value="1"/>
</dbReference>
<dbReference type="eggNOG" id="COG4948">
    <property type="taxonomic scope" value="Bacteria"/>
</dbReference>
<dbReference type="PANTHER" id="PTHR48080:SF2">
    <property type="entry name" value="D-GALACTONATE DEHYDRATASE"/>
    <property type="match status" value="1"/>
</dbReference>
<dbReference type="Pfam" id="PF13378">
    <property type="entry name" value="MR_MLE_C"/>
    <property type="match status" value="1"/>
</dbReference>
<dbReference type="Gene3D" id="3.20.20.120">
    <property type="entry name" value="Enolase-like C-terminal domain"/>
    <property type="match status" value="1"/>
</dbReference>
<name>U2LIN4_TRESO</name>
<evidence type="ECO:0000259" key="2">
    <source>
        <dbReference type="SMART" id="SM00922"/>
    </source>
</evidence>
<dbReference type="InterPro" id="IPR013342">
    <property type="entry name" value="Mandelate_racemase_C"/>
</dbReference>
<evidence type="ECO:0000256" key="1">
    <source>
        <dbReference type="ARBA" id="ARBA00023239"/>
    </source>
</evidence>
<dbReference type="SUPFAM" id="SSF54826">
    <property type="entry name" value="Enolase N-terminal domain-like"/>
    <property type="match status" value="1"/>
</dbReference>
<dbReference type="PANTHER" id="PTHR48080">
    <property type="entry name" value="D-GALACTONATE DEHYDRATASE-RELATED"/>
    <property type="match status" value="1"/>
</dbReference>
<dbReference type="Gene3D" id="3.30.390.10">
    <property type="entry name" value="Enolase-like, N-terminal domain"/>
    <property type="match status" value="1"/>
</dbReference>
<keyword evidence="1" id="KW-0456">Lyase</keyword>
<evidence type="ECO:0000313" key="4">
    <source>
        <dbReference type="EMBL" id="ERK04096.1"/>
    </source>
</evidence>
<accession>U2LIN4</accession>
<dbReference type="InterPro" id="IPR013341">
    <property type="entry name" value="Mandelate_racemase_N_dom"/>
</dbReference>
<proteinExistence type="predicted"/>
<dbReference type="EMBL" id="AVQI01000028">
    <property type="protein sequence ID" value="ERK04096.1"/>
    <property type="molecule type" value="Genomic_DNA"/>
</dbReference>
<dbReference type="Pfam" id="PF02746">
    <property type="entry name" value="MR_MLE_N"/>
    <property type="match status" value="1"/>
</dbReference>
<dbReference type="Proteomes" id="UP000016412">
    <property type="component" value="Unassembled WGS sequence"/>
</dbReference>
<protein>
    <submittedName>
        <fullName evidence="3">Enolase C-terminal domain-like protein</fullName>
    </submittedName>
</protein>
<dbReference type="OrthoDB" id="9775391at2"/>
<dbReference type="CDD" id="cd03316">
    <property type="entry name" value="MR_like"/>
    <property type="match status" value="1"/>
</dbReference>
<dbReference type="SFLD" id="SFLDG00179">
    <property type="entry name" value="mandelate_racemase"/>
    <property type="match status" value="1"/>
</dbReference>
<keyword evidence="6" id="KW-1185">Reference proteome</keyword>
<gene>
    <name evidence="4" type="ORF">HMPREF0860_1537</name>
    <name evidence="3" type="ORF">HMPREF1325_2485</name>
</gene>
<dbReference type="PATRIC" id="fig|1125725.3.peg.1659"/>
<dbReference type="InterPro" id="IPR029065">
    <property type="entry name" value="Enolase_C-like"/>
</dbReference>
<dbReference type="InterPro" id="IPR034593">
    <property type="entry name" value="DgoD-like"/>
</dbReference>
<comment type="caution">
    <text evidence="3">The sequence shown here is derived from an EMBL/GenBank/DDBJ whole genome shotgun (WGS) entry which is preliminary data.</text>
</comment>
<sequence>MKITGVYAYMHFSVWRNIIFIEVTTDEGITGIGEATVRNKETAVKAAIENHIAPIVVGKSPFDIEYFFETSFIRDAWRNGVVFNSAISGVEMAMWDIIGQKTGQPVYNLLGGKLRTAIPLYANTWFMNAETYEDFACSAVKTVNLGFKAIKWDPLKAVPENATEREKVAGGIECVKAVREAVGQDIELFIELHGSLSYDGALDFVRNVSLFKPGFIEEPMHPDNFTGYRKLAIKSDIPIAAGERYFTRFQHRILNEEGFYSIVQPDVTHSGGILELKKMASAAEAYGLKFAPHNSGSPVGTMASVMVDVNSENFFYQEFSVENFELNKSFFKKGFEYKDGKIMLNDSNPGLGLIPDWDIIRRENYWHIQTF</sequence>
<feature type="domain" description="Mandelate racemase/muconate lactonizing enzyme C-terminal" evidence="2">
    <location>
        <begin position="133"/>
        <end position="238"/>
    </location>
</feature>
<dbReference type="RefSeq" id="WP_021330733.1">
    <property type="nucleotide sequence ID" value="NZ_AUZJ01000043.1"/>
</dbReference>
<dbReference type="EMBL" id="AUZJ01000043">
    <property type="protein sequence ID" value="ERF60334.1"/>
    <property type="molecule type" value="Genomic_DNA"/>
</dbReference>
<dbReference type="SUPFAM" id="SSF51604">
    <property type="entry name" value="Enolase C-terminal domain-like"/>
    <property type="match status" value="1"/>
</dbReference>
<dbReference type="GO" id="GO:0016829">
    <property type="term" value="F:lyase activity"/>
    <property type="evidence" value="ECO:0007669"/>
    <property type="project" value="UniProtKB-KW"/>
</dbReference>
<dbReference type="STRING" id="1125725.HMPREF1325_2485"/>